<comment type="caution">
    <text evidence="1">The sequence shown here is derived from an EMBL/GenBank/DDBJ whole genome shotgun (WGS) entry which is preliminary data.</text>
</comment>
<gene>
    <name evidence="1" type="ORF">HMPREF9706_00697</name>
</gene>
<organism evidence="1 2">
    <name type="scientific">Facklamia hominis CCUG 36813</name>
    <dbReference type="NCBI Taxonomy" id="883111"/>
    <lineage>
        <taxon>Bacteria</taxon>
        <taxon>Bacillati</taxon>
        <taxon>Bacillota</taxon>
        <taxon>Bacilli</taxon>
        <taxon>Lactobacillales</taxon>
        <taxon>Aerococcaceae</taxon>
        <taxon>Facklamia</taxon>
    </lineage>
</organism>
<dbReference type="Proteomes" id="UP000004465">
    <property type="component" value="Unassembled WGS sequence"/>
</dbReference>
<evidence type="ECO:0000313" key="1">
    <source>
        <dbReference type="EMBL" id="EKB54507.1"/>
    </source>
</evidence>
<keyword evidence="2" id="KW-1185">Reference proteome</keyword>
<dbReference type="STRING" id="883111.HMPREF9706_00697"/>
<reference evidence="1 2" key="1">
    <citation type="submission" date="2012-07" db="EMBL/GenBank/DDBJ databases">
        <title>The Genome Sequence of Facklamia hominis CCUG 36813.</title>
        <authorList>
            <consortium name="The Broad Institute Genome Sequencing Platform"/>
            <person name="Earl A."/>
            <person name="Ward D."/>
            <person name="Feldgarden M."/>
            <person name="Gevers D."/>
            <person name="Huys G."/>
            <person name="Walker B."/>
            <person name="Young S.K."/>
            <person name="Zeng Q."/>
            <person name="Gargeya S."/>
            <person name="Fitzgerald M."/>
            <person name="Haas B."/>
            <person name="Abouelleil A."/>
            <person name="Alvarado L."/>
            <person name="Arachchi H.M."/>
            <person name="Berlin A.M."/>
            <person name="Chapman S.B."/>
            <person name="Goldberg J."/>
            <person name="Griggs A."/>
            <person name="Gujja S."/>
            <person name="Hansen M."/>
            <person name="Howarth C."/>
            <person name="Imamovic A."/>
            <person name="Larimer J."/>
            <person name="McCowen C."/>
            <person name="Montmayeur A."/>
            <person name="Murphy C."/>
            <person name="Neiman D."/>
            <person name="Pearson M."/>
            <person name="Priest M."/>
            <person name="Roberts A."/>
            <person name="Saif S."/>
            <person name="Shea T."/>
            <person name="Sisk P."/>
            <person name="Sykes S."/>
            <person name="Wortman J."/>
            <person name="Nusbaum C."/>
            <person name="Birren B."/>
        </authorList>
    </citation>
    <scope>NUCLEOTIDE SEQUENCE [LARGE SCALE GENOMIC DNA]</scope>
    <source>
        <strain evidence="1 2">CCUG 36813</strain>
    </source>
</reference>
<evidence type="ECO:0000313" key="2">
    <source>
        <dbReference type="Proteomes" id="UP000004465"/>
    </source>
</evidence>
<accession>K1LQW3</accession>
<dbReference type="HOGENOM" id="CLU_2915677_0_0_9"/>
<dbReference type="PATRIC" id="fig|883111.3.peg.697"/>
<dbReference type="AlphaFoldDB" id="K1LQW3"/>
<proteinExistence type="predicted"/>
<dbReference type="EMBL" id="AGZD01000007">
    <property type="protein sequence ID" value="EKB54507.1"/>
    <property type="molecule type" value="Genomic_DNA"/>
</dbReference>
<dbReference type="RefSeq" id="WP_006908017.1">
    <property type="nucleotide sequence ID" value="NZ_JH932292.1"/>
</dbReference>
<name>K1LQW3_9LACT</name>
<sequence>MHEKKDLEEIFSSIRDIVSRHEELQSDFYQRTELTKKIHHEDGQVIHDGFEIKVTFTAQPL</sequence>
<protein>
    <submittedName>
        <fullName evidence="1">Uncharacterized protein</fullName>
    </submittedName>
</protein>